<evidence type="ECO:0000313" key="2">
    <source>
        <dbReference type="Proteomes" id="UP000187455"/>
    </source>
</evidence>
<reference evidence="1 2" key="1">
    <citation type="journal article" date="2016" name="Mol. Biol. Evol.">
        <title>Genome-Wide Survey of Gut Fungi (Harpellales) Reveals the First Horizontally Transferred Ubiquitin Gene from a Mosquito Host.</title>
        <authorList>
            <person name="Wang Y."/>
            <person name="White M.M."/>
            <person name="Kvist S."/>
            <person name="Moncalvo J.M."/>
        </authorList>
    </citation>
    <scope>NUCLEOTIDE SEQUENCE [LARGE SCALE GENOMIC DNA]</scope>
    <source>
        <strain evidence="1 2">ALG-7-W6</strain>
    </source>
</reference>
<name>A0A1R0GU40_9FUNG</name>
<comment type="caution">
    <text evidence="1">The sequence shown here is derived from an EMBL/GenBank/DDBJ whole genome shotgun (WGS) entry which is preliminary data.</text>
</comment>
<sequence>MPEKVVLRYFFFTFSVFECETKPLNEQYPSPNPPCELLKILDAENGNVNSKKHEFSVPQIKSEMLYGSHDSKLFFFIILYLVSGSLGFRE</sequence>
<dbReference type="Proteomes" id="UP000187455">
    <property type="component" value="Unassembled WGS sequence"/>
</dbReference>
<proteinExistence type="predicted"/>
<keyword evidence="2" id="KW-1185">Reference proteome</keyword>
<dbReference type="AlphaFoldDB" id="A0A1R0GU40"/>
<accession>A0A1R0GU40</accession>
<gene>
    <name evidence="1" type="ORF">AYI68_g5488</name>
</gene>
<dbReference type="EMBL" id="LSSL01003499">
    <property type="protein sequence ID" value="OLY80416.1"/>
    <property type="molecule type" value="Genomic_DNA"/>
</dbReference>
<evidence type="ECO:0000313" key="1">
    <source>
        <dbReference type="EMBL" id="OLY80416.1"/>
    </source>
</evidence>
<organism evidence="1 2">
    <name type="scientific">Smittium mucronatum</name>
    <dbReference type="NCBI Taxonomy" id="133383"/>
    <lineage>
        <taxon>Eukaryota</taxon>
        <taxon>Fungi</taxon>
        <taxon>Fungi incertae sedis</taxon>
        <taxon>Zoopagomycota</taxon>
        <taxon>Kickxellomycotina</taxon>
        <taxon>Harpellomycetes</taxon>
        <taxon>Harpellales</taxon>
        <taxon>Legeriomycetaceae</taxon>
        <taxon>Smittium</taxon>
    </lineage>
</organism>
<protein>
    <submittedName>
        <fullName evidence="1">Uncharacterized protein</fullName>
    </submittedName>
</protein>